<sequence>MQAVDPPMPSDDASDGEWDARADLQDLQAVLTGLASSQESRSASVAGRSEWRETVTAHLAKPSVVALLGDAADDARSLAAALGVLRTP</sequence>
<organism evidence="1 2">
    <name type="scientific">Knoellia aerolata DSM 18566</name>
    <dbReference type="NCBI Taxonomy" id="1385519"/>
    <lineage>
        <taxon>Bacteria</taxon>
        <taxon>Bacillati</taxon>
        <taxon>Actinomycetota</taxon>
        <taxon>Actinomycetes</taxon>
        <taxon>Micrococcales</taxon>
        <taxon>Intrasporangiaceae</taxon>
        <taxon>Knoellia</taxon>
    </lineage>
</organism>
<evidence type="ECO:0000313" key="1">
    <source>
        <dbReference type="EMBL" id="KGN39802.1"/>
    </source>
</evidence>
<name>A0A0A0JUN0_9MICO</name>
<proteinExistence type="predicted"/>
<evidence type="ECO:0000313" key="2">
    <source>
        <dbReference type="Proteomes" id="UP000030013"/>
    </source>
</evidence>
<comment type="caution">
    <text evidence="1">The sequence shown here is derived from an EMBL/GenBank/DDBJ whole genome shotgun (WGS) entry which is preliminary data.</text>
</comment>
<keyword evidence="2" id="KW-1185">Reference proteome</keyword>
<dbReference type="STRING" id="1385519.N801_18900"/>
<reference evidence="1 2" key="1">
    <citation type="submission" date="2013-08" db="EMBL/GenBank/DDBJ databases">
        <title>The genome sequence of Knoellia aerolata.</title>
        <authorList>
            <person name="Zhu W."/>
            <person name="Wang G."/>
        </authorList>
    </citation>
    <scope>NUCLEOTIDE SEQUENCE [LARGE SCALE GENOMIC DNA]</scope>
    <source>
        <strain evidence="1 2">DSM 18566</strain>
    </source>
</reference>
<gene>
    <name evidence="1" type="ORF">N801_18900</name>
</gene>
<protein>
    <submittedName>
        <fullName evidence="1">Uncharacterized protein</fullName>
    </submittedName>
</protein>
<accession>A0A0A0JUN0</accession>
<dbReference type="EMBL" id="AVPL01000070">
    <property type="protein sequence ID" value="KGN39802.1"/>
    <property type="molecule type" value="Genomic_DNA"/>
</dbReference>
<dbReference type="Proteomes" id="UP000030013">
    <property type="component" value="Unassembled WGS sequence"/>
</dbReference>
<dbReference type="AlphaFoldDB" id="A0A0A0JUN0"/>